<evidence type="ECO:0000313" key="5">
    <source>
        <dbReference type="Proteomes" id="UP000504608"/>
    </source>
</evidence>
<dbReference type="OrthoDB" id="448051at2759"/>
<dbReference type="GO" id="GO:0005811">
    <property type="term" value="C:lipid droplet"/>
    <property type="evidence" value="ECO:0007669"/>
    <property type="project" value="UniProtKB-SubCell"/>
</dbReference>
<dbReference type="AlphaFoldDB" id="A0A6J1I921"/>
<dbReference type="Gene3D" id="3.40.50.1820">
    <property type="entry name" value="alpha/beta hydrolase"/>
    <property type="match status" value="1"/>
</dbReference>
<evidence type="ECO:0000256" key="4">
    <source>
        <dbReference type="ARBA" id="ARBA00022801"/>
    </source>
</evidence>
<dbReference type="PANTHER" id="PTHR13390">
    <property type="entry name" value="LIPASE"/>
    <property type="match status" value="1"/>
</dbReference>
<dbReference type="SUPFAM" id="SSF53474">
    <property type="entry name" value="alpha/beta-Hydrolases"/>
    <property type="match status" value="1"/>
</dbReference>
<dbReference type="InterPro" id="IPR029058">
    <property type="entry name" value="AB_hydrolase_fold"/>
</dbReference>
<keyword evidence="3" id="KW-0551">Lipid droplet</keyword>
<keyword evidence="5" id="KW-1185">Reference proteome</keyword>
<evidence type="ECO:0000256" key="1">
    <source>
        <dbReference type="ARBA" id="ARBA00004502"/>
    </source>
</evidence>
<protein>
    <submittedName>
        <fullName evidence="6 7">Lipid droplet-associated hydrolase isoform X1</fullName>
    </submittedName>
</protein>
<reference evidence="6 7" key="1">
    <citation type="submission" date="2025-04" db="UniProtKB">
        <authorList>
            <consortium name="RefSeq"/>
        </authorList>
    </citation>
    <scope>IDENTIFICATION</scope>
    <source>
        <tissue evidence="6 7">Young leaves</tissue>
    </source>
</reference>
<evidence type="ECO:0000313" key="7">
    <source>
        <dbReference type="RefSeq" id="XP_022972585.1"/>
    </source>
</evidence>
<evidence type="ECO:0000313" key="6">
    <source>
        <dbReference type="RefSeq" id="XP_022972584.1"/>
    </source>
</evidence>
<dbReference type="GO" id="GO:0016298">
    <property type="term" value="F:lipase activity"/>
    <property type="evidence" value="ECO:0007669"/>
    <property type="project" value="InterPro"/>
</dbReference>
<name>A0A6J1I921_CUCMA</name>
<dbReference type="KEGG" id="cmax:111471128"/>
<evidence type="ECO:0000313" key="8">
    <source>
        <dbReference type="RefSeq" id="XP_022972586.1"/>
    </source>
</evidence>
<keyword evidence="4 6" id="KW-0378">Hydrolase</keyword>
<evidence type="ECO:0000256" key="2">
    <source>
        <dbReference type="ARBA" id="ARBA00008300"/>
    </source>
</evidence>
<dbReference type="RefSeq" id="XP_022972586.1">
    <property type="nucleotide sequence ID" value="XM_023116818.1"/>
</dbReference>
<gene>
    <name evidence="6 7 8" type="primary">LOC111471128</name>
</gene>
<dbReference type="RefSeq" id="XP_022972584.1">
    <property type="nucleotide sequence ID" value="XM_023116816.1"/>
</dbReference>
<comment type="similarity">
    <text evidence="2">Belongs to the AB hydrolase superfamily. LDAH family.</text>
</comment>
<organism evidence="5 7">
    <name type="scientific">Cucurbita maxima</name>
    <name type="common">Pumpkin</name>
    <name type="synonym">Winter squash</name>
    <dbReference type="NCBI Taxonomy" id="3661"/>
    <lineage>
        <taxon>Eukaryota</taxon>
        <taxon>Viridiplantae</taxon>
        <taxon>Streptophyta</taxon>
        <taxon>Embryophyta</taxon>
        <taxon>Tracheophyta</taxon>
        <taxon>Spermatophyta</taxon>
        <taxon>Magnoliopsida</taxon>
        <taxon>eudicotyledons</taxon>
        <taxon>Gunneridae</taxon>
        <taxon>Pentapetalae</taxon>
        <taxon>rosids</taxon>
        <taxon>fabids</taxon>
        <taxon>Cucurbitales</taxon>
        <taxon>Cucurbitaceae</taxon>
        <taxon>Cucurbiteae</taxon>
        <taxon>Cucurbita</taxon>
    </lineage>
</organism>
<dbReference type="PANTHER" id="PTHR13390:SF0">
    <property type="entry name" value="LIPID DROPLET-ASSOCIATED HYDROLASE"/>
    <property type="match status" value="1"/>
</dbReference>
<dbReference type="Pfam" id="PF10230">
    <property type="entry name" value="LIDHydrolase"/>
    <property type="match status" value="1"/>
</dbReference>
<dbReference type="RefSeq" id="XP_022972585.1">
    <property type="nucleotide sequence ID" value="XM_023116817.1"/>
</dbReference>
<dbReference type="GeneID" id="111471128"/>
<dbReference type="Proteomes" id="UP000504608">
    <property type="component" value="Unplaced"/>
</dbReference>
<comment type="subcellular location">
    <subcellularLocation>
        <location evidence="1">Lipid droplet</location>
    </subcellularLocation>
</comment>
<dbReference type="InterPro" id="IPR019363">
    <property type="entry name" value="LDAH"/>
</dbReference>
<proteinExistence type="inferred from homology"/>
<sequence length="351" mass="40170">MFLNLPSLTVRSINLPFFFSSVLWLPNCSFRLKKFSRSAFVHMGQEVLNPFSRWRAQFRLCNVSGYTNELLEIHADDPSLHVLFIPGNPGIVSFYKYFVESLYQLLGGRVSITAIGHLSQTTKDWEGGRLFSLQEQIDHKIEFVRQELQSKDIPLLLVGHSIGSYISIELYRKFQDRVVYCIGLHPFMMVNRQSRQQFLIGKLAGSRLLSTLFSSFVALLGVLPSRVSSFVVGKTIGKSWSRTASEAACTYLLKYHVMRNILFMALTEFEKLSETPDWGFMKKSSRKLSFLFCMDDHWAPMHVFEEISKQIPEMDVSVEREGHTHAFCCSEAGSLYIAQHVASLIKNHISD</sequence>
<accession>A0A6J1I921</accession>
<evidence type="ECO:0000256" key="3">
    <source>
        <dbReference type="ARBA" id="ARBA00022677"/>
    </source>
</evidence>
<dbReference type="GO" id="GO:0019915">
    <property type="term" value="P:lipid storage"/>
    <property type="evidence" value="ECO:0007669"/>
    <property type="project" value="InterPro"/>
</dbReference>